<proteinExistence type="predicted"/>
<dbReference type="InterPro" id="IPR035093">
    <property type="entry name" value="RelE/ParE_toxin_dom_sf"/>
</dbReference>
<dbReference type="EMBL" id="CP022022">
    <property type="protein sequence ID" value="ASF42702.1"/>
    <property type="molecule type" value="Genomic_DNA"/>
</dbReference>
<protein>
    <recommendedName>
        <fullName evidence="3">Type II toxin-antitoxin system RelE/ParE family toxin</fullName>
    </recommendedName>
</protein>
<dbReference type="AlphaFoldDB" id="A0A1Z4BN59"/>
<evidence type="ECO:0000313" key="1">
    <source>
        <dbReference type="EMBL" id="ASF42702.1"/>
    </source>
</evidence>
<dbReference type="Proteomes" id="UP000197007">
    <property type="component" value="Chromosome"/>
</dbReference>
<dbReference type="Gene3D" id="3.30.2310.20">
    <property type="entry name" value="RelE-like"/>
    <property type="match status" value="1"/>
</dbReference>
<sequence>MHKQIIWAPKAELEYLSTLDFWIEHNKSSTYSQKIITEVEAAEKRIIQFPFSNPVVYQTPQKEIRRVIILYNFSLFYEIFPDRIEIVFFFDNRDNPEKLKF</sequence>
<dbReference type="RefSeq" id="WP_009412486.1">
    <property type="nucleotide sequence ID" value="NZ_CP022022.1"/>
</dbReference>
<accession>A0A1Z4BN59</accession>
<evidence type="ECO:0008006" key="3">
    <source>
        <dbReference type="Google" id="ProtNLM"/>
    </source>
</evidence>
<keyword evidence="2" id="KW-1185">Reference proteome</keyword>
<name>A0A1Z4BN59_9FLAO</name>
<evidence type="ECO:0000313" key="2">
    <source>
        <dbReference type="Proteomes" id="UP000197007"/>
    </source>
</evidence>
<organism evidence="1 2">
    <name type="scientific">Capnocytophaga endodontalis</name>
    <dbReference type="NCBI Taxonomy" id="2708117"/>
    <lineage>
        <taxon>Bacteria</taxon>
        <taxon>Pseudomonadati</taxon>
        <taxon>Bacteroidota</taxon>
        <taxon>Flavobacteriia</taxon>
        <taxon>Flavobacteriales</taxon>
        <taxon>Flavobacteriaceae</taxon>
        <taxon>Capnocytophaga</taxon>
    </lineage>
</organism>
<gene>
    <name evidence="1" type="ORF">CBG49_06235</name>
</gene>
<reference evidence="2" key="1">
    <citation type="submission" date="2017-06" db="EMBL/GenBank/DDBJ databases">
        <title>Complete genome sequence of Capnocytophaga sp. KCOM 1579 (=ChDC OS43) isolated from a human refractory periapical abscess lesion.</title>
        <authorList>
            <person name="Kook J.-K."/>
            <person name="Park S.-N."/>
            <person name="Lim Y.K."/>
            <person name="Roh H."/>
        </authorList>
    </citation>
    <scope>NUCLEOTIDE SEQUENCE [LARGE SCALE GENOMIC DNA]</scope>
    <source>
        <strain evidence="2">ChDC OS43</strain>
    </source>
</reference>
<dbReference type="KEGG" id="capn:CBG49_06235"/>